<feature type="binding site" evidence="2">
    <location>
        <position position="108"/>
    </location>
    <ligand>
        <name>substrate</name>
    </ligand>
</feature>
<dbReference type="PIRSF" id="PIRSF000097">
    <property type="entry name" value="AKR"/>
    <property type="match status" value="1"/>
</dbReference>
<evidence type="ECO:0000259" key="4">
    <source>
        <dbReference type="Pfam" id="PF00248"/>
    </source>
</evidence>
<protein>
    <submittedName>
        <fullName evidence="5">Oxidoreductase</fullName>
    </submittedName>
</protein>
<dbReference type="RefSeq" id="WP_109951940.1">
    <property type="nucleotide sequence ID" value="NZ_CP029551.1"/>
</dbReference>
<dbReference type="GO" id="GO:0016491">
    <property type="term" value="F:oxidoreductase activity"/>
    <property type="evidence" value="ECO:0007669"/>
    <property type="project" value="InterPro"/>
</dbReference>
<dbReference type="InterPro" id="IPR023210">
    <property type="entry name" value="NADP_OxRdtase_dom"/>
</dbReference>
<evidence type="ECO:0000256" key="2">
    <source>
        <dbReference type="PIRSR" id="PIRSR000097-2"/>
    </source>
</evidence>
<dbReference type="InterPro" id="IPR036812">
    <property type="entry name" value="NAD(P)_OxRdtase_dom_sf"/>
</dbReference>
<accession>A0A2U8VUD0</accession>
<name>A0A2U8VUD0_9HYPH</name>
<keyword evidence="6" id="KW-1185">Reference proteome</keyword>
<dbReference type="PRINTS" id="PR00069">
    <property type="entry name" value="ALDKETRDTASE"/>
</dbReference>
<dbReference type="AlphaFoldDB" id="A0A2U8VUD0"/>
<evidence type="ECO:0000313" key="5">
    <source>
        <dbReference type="EMBL" id="AWN36852.1"/>
    </source>
</evidence>
<dbReference type="InterPro" id="IPR020471">
    <property type="entry name" value="AKR"/>
</dbReference>
<dbReference type="Gene3D" id="3.20.20.100">
    <property type="entry name" value="NADP-dependent oxidoreductase domain"/>
    <property type="match status" value="1"/>
</dbReference>
<organism evidence="5 6">
    <name type="scientific">Methylobacterium radiodurans</name>
    <dbReference type="NCBI Taxonomy" id="2202828"/>
    <lineage>
        <taxon>Bacteria</taxon>
        <taxon>Pseudomonadati</taxon>
        <taxon>Pseudomonadota</taxon>
        <taxon>Alphaproteobacteria</taxon>
        <taxon>Hyphomicrobiales</taxon>
        <taxon>Methylobacteriaceae</taxon>
        <taxon>Methylobacterium</taxon>
    </lineage>
</organism>
<proteinExistence type="predicted"/>
<dbReference type="EMBL" id="CP029551">
    <property type="protein sequence ID" value="AWN36852.1"/>
    <property type="molecule type" value="Genomic_DNA"/>
</dbReference>
<feature type="domain" description="NADP-dependent oxidoreductase" evidence="4">
    <location>
        <begin position="16"/>
        <end position="266"/>
    </location>
</feature>
<dbReference type="PANTHER" id="PTHR43638">
    <property type="entry name" value="OXIDOREDUCTASE, ALDO/KETO REDUCTASE FAMILY PROTEIN"/>
    <property type="match status" value="1"/>
</dbReference>
<reference evidence="5 6" key="1">
    <citation type="submission" date="2018-05" db="EMBL/GenBank/DDBJ databases">
        <title>Complete Genome Sequence of Methylobacterium sp. 17Sr1-43.</title>
        <authorList>
            <person name="Srinivasan S."/>
        </authorList>
    </citation>
    <scope>NUCLEOTIDE SEQUENCE [LARGE SCALE GENOMIC DNA]</scope>
    <source>
        <strain evidence="5 6">17Sr1-43</strain>
    </source>
</reference>
<dbReference type="Pfam" id="PF00248">
    <property type="entry name" value="Aldo_ket_red"/>
    <property type="match status" value="1"/>
</dbReference>
<dbReference type="KEGG" id="meti:DK427_14850"/>
<dbReference type="Proteomes" id="UP000246058">
    <property type="component" value="Chromosome"/>
</dbReference>
<dbReference type="OrthoDB" id="9772407at2"/>
<gene>
    <name evidence="5" type="ORF">DK427_14850</name>
</gene>
<feature type="site" description="Lowers pKa of active site Tyr" evidence="3">
    <location>
        <position position="75"/>
    </location>
</feature>
<dbReference type="SUPFAM" id="SSF51430">
    <property type="entry name" value="NAD(P)-linked oxidoreductase"/>
    <property type="match status" value="1"/>
</dbReference>
<evidence type="ECO:0000256" key="1">
    <source>
        <dbReference type="PIRSR" id="PIRSR000097-1"/>
    </source>
</evidence>
<dbReference type="PANTHER" id="PTHR43638:SF3">
    <property type="entry name" value="ALDEHYDE REDUCTASE"/>
    <property type="match status" value="1"/>
</dbReference>
<evidence type="ECO:0000313" key="6">
    <source>
        <dbReference type="Proteomes" id="UP000246058"/>
    </source>
</evidence>
<evidence type="ECO:0000256" key="3">
    <source>
        <dbReference type="PIRSR" id="PIRSR000097-3"/>
    </source>
</evidence>
<feature type="active site" description="Proton donor" evidence="1">
    <location>
        <position position="52"/>
    </location>
</feature>
<sequence length="279" mass="30007">MYARSFGATGISVPVIGQGTWRMDGSERAAAVAALRAGIDAGMSHIDTAEMYDDAESIVAEAIAGLREEVFLVSKVVPGNATRRGVVRACEASLRRLKTDRLDCYLLHWPGHHPLEETIAGFEDLRRDGKILSWGLSNFDVDDLDAALRIAGPYRIACNQVIYHLGERAIEHAVLPWCAKNGVALVGYSPFGSGEFPDPSSPGGRVLAGIAEAHGTSPYGVALAFLTRLDNTFTIPKTVRASRARENAAAADIHLNAAEIALIDAHFPRGPRPRTLPML</sequence>